<evidence type="ECO:0000313" key="2">
    <source>
        <dbReference type="EMBL" id="SMO92035.1"/>
    </source>
</evidence>
<feature type="compositionally biased region" description="Basic and acidic residues" evidence="1">
    <location>
        <begin position="440"/>
        <end position="470"/>
    </location>
</feature>
<feature type="compositionally biased region" description="Basic and acidic residues" evidence="1">
    <location>
        <begin position="585"/>
        <end position="621"/>
    </location>
</feature>
<keyword evidence="3" id="KW-1185">Reference proteome</keyword>
<feature type="compositionally biased region" description="Basic and acidic residues" evidence="1">
    <location>
        <begin position="225"/>
        <end position="239"/>
    </location>
</feature>
<dbReference type="EMBL" id="FXTJ01000007">
    <property type="protein sequence ID" value="SMO92035.1"/>
    <property type="molecule type" value="Genomic_DNA"/>
</dbReference>
<feature type="compositionally biased region" description="Low complexity" evidence="1">
    <location>
        <begin position="718"/>
        <end position="731"/>
    </location>
</feature>
<feature type="compositionally biased region" description="Basic residues" evidence="1">
    <location>
        <begin position="405"/>
        <end position="415"/>
    </location>
</feature>
<evidence type="ECO:0000313" key="3">
    <source>
        <dbReference type="Proteomes" id="UP000317484"/>
    </source>
</evidence>
<reference evidence="2 3" key="1">
    <citation type="submission" date="2017-05" db="EMBL/GenBank/DDBJ databases">
        <authorList>
            <person name="Varghese N."/>
            <person name="Submissions S."/>
        </authorList>
    </citation>
    <scope>NUCLEOTIDE SEQUENCE [LARGE SCALE GENOMIC DNA]</scope>
    <source>
        <strain evidence="2 3">DSM 46834</strain>
    </source>
</reference>
<accession>A0A521F758</accession>
<feature type="compositionally biased region" description="Low complexity" evidence="1">
    <location>
        <begin position="246"/>
        <end position="266"/>
    </location>
</feature>
<name>A0A521F758_9ACTN</name>
<feature type="compositionally biased region" description="Basic and acidic residues" evidence="1">
    <location>
        <begin position="61"/>
        <end position="75"/>
    </location>
</feature>
<feature type="compositionally biased region" description="Gly residues" evidence="1">
    <location>
        <begin position="346"/>
        <end position="359"/>
    </location>
</feature>
<feature type="region of interest" description="Disordered" evidence="1">
    <location>
        <begin position="54"/>
        <end position="85"/>
    </location>
</feature>
<feature type="compositionally biased region" description="Gly residues" evidence="1">
    <location>
        <begin position="121"/>
        <end position="137"/>
    </location>
</feature>
<gene>
    <name evidence="2" type="ORF">SAMN06273567_107117</name>
</gene>
<feature type="compositionally biased region" description="Basic and acidic residues" evidence="1">
    <location>
        <begin position="693"/>
        <end position="717"/>
    </location>
</feature>
<evidence type="ECO:0000256" key="1">
    <source>
        <dbReference type="SAM" id="MobiDB-lite"/>
    </source>
</evidence>
<dbReference type="AlphaFoldDB" id="A0A521F758"/>
<feature type="compositionally biased region" description="Basic and acidic residues" evidence="1">
    <location>
        <begin position="279"/>
        <end position="313"/>
    </location>
</feature>
<proteinExistence type="predicted"/>
<protein>
    <submittedName>
        <fullName evidence="2">Uncharacterized protein</fullName>
    </submittedName>
</protein>
<feature type="compositionally biased region" description="Gly residues" evidence="1">
    <location>
        <begin position="267"/>
        <end position="278"/>
    </location>
</feature>
<feature type="region of interest" description="Disordered" evidence="1">
    <location>
        <begin position="1"/>
        <end position="23"/>
    </location>
</feature>
<organism evidence="2 3">
    <name type="scientific">Geodermatophilus aquaeductus</name>
    <dbReference type="NCBI Taxonomy" id="1564161"/>
    <lineage>
        <taxon>Bacteria</taxon>
        <taxon>Bacillati</taxon>
        <taxon>Actinomycetota</taxon>
        <taxon>Actinomycetes</taxon>
        <taxon>Geodermatophilales</taxon>
        <taxon>Geodermatophilaceae</taxon>
        <taxon>Geodermatophilus</taxon>
    </lineage>
</organism>
<feature type="compositionally biased region" description="Gly residues" evidence="1">
    <location>
        <begin position="642"/>
        <end position="662"/>
    </location>
</feature>
<feature type="compositionally biased region" description="Basic residues" evidence="1">
    <location>
        <begin position="542"/>
        <end position="552"/>
    </location>
</feature>
<feature type="region of interest" description="Disordered" evidence="1">
    <location>
        <begin position="186"/>
        <end position="741"/>
    </location>
</feature>
<dbReference type="Proteomes" id="UP000317484">
    <property type="component" value="Unassembled WGS sequence"/>
</dbReference>
<feature type="region of interest" description="Disordered" evidence="1">
    <location>
        <begin position="100"/>
        <end position="149"/>
    </location>
</feature>
<sequence length="741" mass="79143">MPVGVVRADAHQRHPGAGRGEEGRVGVGAAVVRHLEHVGAQVHPAVEHTRLGGGTQVAGEQHPDAARGDPHDQREVVGLGGRRRDLRGRGEDLQAHVAHLPSVSGDQHLAGGAGPDDRGVEGPGPLVGRGQRPGGDGSHLPSLQGAGQSADVVGVEVGQQHQRQPVDPEPVEAAVDRADLRAGVDEHPLAGTGRHHQGVALPDVAGDQDRSGGRPAVGRLAQRPAEQHQADQRRQRERAQPTVAPQRQTGEQQQDGEQQGPARAGRPAGGAVGQAGRGPGHEDQPPRRPARQPHEDVPADRQDRPGESREQAQHRRRRHRGRGDQVGRQRHRADQAGQPRHQRRGGQPGGRGDGHGVGRGPRPAPPLQASRPAGREQHDGRRRRDRQGEAGVAGQSRIQEQQHDHRGRQRRHGRPRAPGGEGEERDRTHGRRAHHAGVGPDEHHEAGQGDQRHPRLDPPAHRPATQRREDAGEDDRDVRSRHRGQVGQPGAPEVLLQHRVEAPGVPHDQPGQQPVGRCVQHPPRRGGQPVAHRAGGPLQPRRLLHRLGRPPRRQPGDDALGGRHGRDRHPRPDDLAGQHPGPVLRRGEQHRPGAQPDRARVVGDGGDRDVEDQPRRTDAPDAPRVAVHLQDHADRPAAGRLGQRGRGTGGTADGGDRGGGGHGGEDGQQDEGAGRSPAGSEQDGGESGGTCQDEQRGGREQRREEGDRPDRGGDRDQAQVQPRPAAVAAGAHTRTRSASSP</sequence>